<dbReference type="InterPro" id="IPR002792">
    <property type="entry name" value="TRAM_dom"/>
</dbReference>
<dbReference type="SUPFAM" id="SSF50249">
    <property type="entry name" value="Nucleic acid-binding proteins"/>
    <property type="match status" value="1"/>
</dbReference>
<keyword evidence="2 11" id="KW-0698">rRNA processing</keyword>
<comment type="caution">
    <text evidence="15">The sequence shown here is derived from an EMBL/GenBank/DDBJ whole genome shotgun (WGS) entry which is preliminary data.</text>
</comment>
<dbReference type="PROSITE" id="PS51687">
    <property type="entry name" value="SAM_MT_RNA_M5U"/>
    <property type="match status" value="1"/>
</dbReference>
<evidence type="ECO:0000256" key="13">
    <source>
        <dbReference type="PROSITE-ProRule" id="PRU10015"/>
    </source>
</evidence>
<feature type="binding site" evidence="11">
    <location>
        <position position="108"/>
    </location>
    <ligand>
        <name>[4Fe-4S] cluster</name>
        <dbReference type="ChEBI" id="CHEBI:49883"/>
    </ligand>
</feature>
<dbReference type="InterPro" id="IPR012340">
    <property type="entry name" value="NA-bd_OB-fold"/>
</dbReference>
<evidence type="ECO:0000256" key="6">
    <source>
        <dbReference type="ARBA" id="ARBA00022723"/>
    </source>
</evidence>
<evidence type="ECO:0000256" key="9">
    <source>
        <dbReference type="ARBA" id="ARBA00052756"/>
    </source>
</evidence>
<dbReference type="GO" id="GO:0005506">
    <property type="term" value="F:iron ion binding"/>
    <property type="evidence" value="ECO:0007669"/>
    <property type="project" value="UniProtKB-UniRule"/>
</dbReference>
<keyword evidence="5 11" id="KW-0949">S-adenosyl-L-methionine</keyword>
<feature type="binding site" evidence="11">
    <location>
        <position position="111"/>
    </location>
    <ligand>
        <name>[4Fe-4S] cluster</name>
        <dbReference type="ChEBI" id="CHEBI:49883"/>
    </ligand>
</feature>
<dbReference type="Gene3D" id="2.40.50.140">
    <property type="entry name" value="Nucleic acid-binding proteins"/>
    <property type="match status" value="1"/>
</dbReference>
<dbReference type="PATRIC" id="fig|566551.4.peg.3427"/>
<dbReference type="Gene3D" id="2.40.50.1070">
    <property type="match status" value="1"/>
</dbReference>
<accession>S3JJZ8</accession>
<dbReference type="EC" id="2.1.1.190" evidence="11"/>
<evidence type="ECO:0000256" key="3">
    <source>
        <dbReference type="ARBA" id="ARBA00022603"/>
    </source>
</evidence>
<sequence length="458" mass="51121">MGFRYGTIKATVTFENTSTYIMAQFYSAKRRDTNRELLTVTVNDLDPFGQGVARHKGKTLFIRAALPGEQVEVRITEDKRSYAQAEVKRRLSDSPDRVKPRCPHFGVCGGCQQQHASIALQQEAKSKALGRMMGERDLPRPVDEVISASPWGYRRRARLGLNYHLRTQTLQMGFRKASDKELVDVHHCPVLAPPLEALLEPLRLCLSELSIVKRLGHVELVLADNGPLMVLRHLAPLSAGDRQKLEQFSHSLGVALYLAPDSDTLEPLTDEQPWYDSDGLRLCFSPRDFIQVNDEVNQLMVARAIEWLDVQPGDRVLDLFCGMGNFTLPLAKRAASVVGVEGVAALVEKGEYNAQRNSLKNVTFFHENLEDDVTRQPWAAQGFTKILLDPARAGAPGVMQHIIKLAPSRVVYVSCNPTTLARDSAALLAAGYQIRQLAMLDMFPHTGHLESMALFERN</sequence>
<dbReference type="Pfam" id="PF01938">
    <property type="entry name" value="TRAM"/>
    <property type="match status" value="1"/>
</dbReference>
<dbReference type="PROSITE" id="PS01230">
    <property type="entry name" value="TRMA_1"/>
    <property type="match status" value="1"/>
</dbReference>
<dbReference type="EMBL" id="ATDT01000033">
    <property type="protein sequence ID" value="EPF13574.1"/>
    <property type="molecule type" value="Genomic_DNA"/>
</dbReference>
<dbReference type="GO" id="GO:0070041">
    <property type="term" value="F:rRNA (uridine-C5-)-methyltransferase activity"/>
    <property type="evidence" value="ECO:0007669"/>
    <property type="project" value="UniProtKB-UniRule"/>
</dbReference>
<dbReference type="AlphaFoldDB" id="S3JJZ8"/>
<feature type="domain" description="TRAM" evidence="14">
    <location>
        <begin position="30"/>
        <end position="89"/>
    </location>
</feature>
<dbReference type="InterPro" id="IPR030390">
    <property type="entry name" value="MeTrfase_TrmA_AS"/>
</dbReference>
<keyword evidence="6 11" id="KW-0479">Metal-binding</keyword>
<feature type="active site" evidence="13">
    <location>
        <position position="415"/>
    </location>
</feature>
<dbReference type="FunFam" id="2.40.50.140:FF:000097">
    <property type="entry name" value="23S rRNA (uracil(1939)-C(5))-methyltransferase RlmD"/>
    <property type="match status" value="1"/>
</dbReference>
<dbReference type="HAMAP" id="MF_01010">
    <property type="entry name" value="23SrRNA_methyltr_RlmD"/>
    <property type="match status" value="1"/>
</dbReference>
<dbReference type="InterPro" id="IPR029063">
    <property type="entry name" value="SAM-dependent_MTases_sf"/>
</dbReference>
<evidence type="ECO:0000256" key="7">
    <source>
        <dbReference type="ARBA" id="ARBA00023004"/>
    </source>
</evidence>
<evidence type="ECO:0000256" key="10">
    <source>
        <dbReference type="ARBA" id="ARBA00059995"/>
    </source>
</evidence>
<keyword evidence="8 11" id="KW-0411">Iron-sulfur</keyword>
<gene>
    <name evidence="11" type="primary">rlmD</name>
    <name evidence="15" type="ORF">HMPREF0201_03758</name>
</gene>
<organism evidence="15 16">
    <name type="scientific">Cedecea davisae DSM 4568</name>
    <dbReference type="NCBI Taxonomy" id="566551"/>
    <lineage>
        <taxon>Bacteria</taxon>
        <taxon>Pseudomonadati</taxon>
        <taxon>Pseudomonadota</taxon>
        <taxon>Gammaproteobacteria</taxon>
        <taxon>Enterobacterales</taxon>
        <taxon>Enterobacteriaceae</taxon>
        <taxon>Cedecea</taxon>
    </lineage>
</organism>
<keyword evidence="1 11" id="KW-0004">4Fe-4S</keyword>
<dbReference type="Proteomes" id="UP000014585">
    <property type="component" value="Unassembled WGS sequence"/>
</dbReference>
<dbReference type="HOGENOM" id="CLU_014689_8_2_6"/>
<protein>
    <recommendedName>
        <fullName evidence="11">23S rRNA (uracil(1939)-C(5))-methyltransferase RlmD</fullName>
        <ecNumber evidence="11">2.1.1.190</ecNumber>
    </recommendedName>
    <alternativeName>
        <fullName evidence="11">23S rRNA(m5U1939)-methyltransferase</fullName>
    </alternativeName>
</protein>
<feature type="binding site" evidence="11">
    <location>
        <position position="368"/>
    </location>
    <ligand>
        <name>S-adenosyl-L-methionine</name>
        <dbReference type="ChEBI" id="CHEBI:59789"/>
    </ligand>
</feature>
<evidence type="ECO:0000313" key="16">
    <source>
        <dbReference type="Proteomes" id="UP000014585"/>
    </source>
</evidence>
<comment type="function">
    <text evidence="10 11">Catalyzes the formation of 5-methyl-uridine at position 1939 (m5U1939) in 23S rRNA.</text>
</comment>
<feature type="binding site" evidence="11 12">
    <location>
        <position position="341"/>
    </location>
    <ligand>
        <name>S-adenosyl-L-methionine</name>
        <dbReference type="ChEBI" id="CHEBI:59789"/>
    </ligand>
</feature>
<comment type="catalytic activity">
    <reaction evidence="9 11">
        <text>uridine(1939) in 23S rRNA + S-adenosyl-L-methionine = 5-methyluridine(1939) in 23S rRNA + S-adenosyl-L-homocysteine + H(+)</text>
        <dbReference type="Rhea" id="RHEA:42908"/>
        <dbReference type="Rhea" id="RHEA-COMP:10278"/>
        <dbReference type="Rhea" id="RHEA-COMP:10279"/>
        <dbReference type="ChEBI" id="CHEBI:15378"/>
        <dbReference type="ChEBI" id="CHEBI:57856"/>
        <dbReference type="ChEBI" id="CHEBI:59789"/>
        <dbReference type="ChEBI" id="CHEBI:65315"/>
        <dbReference type="ChEBI" id="CHEBI:74447"/>
        <dbReference type="EC" id="2.1.1.190"/>
    </reaction>
</comment>
<dbReference type="Pfam" id="PF05958">
    <property type="entry name" value="tRNA_U5-meth_tr"/>
    <property type="match status" value="1"/>
</dbReference>
<feature type="binding site" evidence="11">
    <location>
        <position position="325"/>
    </location>
    <ligand>
        <name>S-adenosyl-L-methionine</name>
        <dbReference type="ChEBI" id="CHEBI:59789"/>
    </ligand>
</feature>
<evidence type="ECO:0000256" key="11">
    <source>
        <dbReference type="HAMAP-Rule" id="MF_01010"/>
    </source>
</evidence>
<dbReference type="PANTHER" id="PTHR11061:SF49">
    <property type="entry name" value="23S RRNA (URACIL(1939)-C(5))-METHYLTRANSFERASE RLMD"/>
    <property type="match status" value="1"/>
</dbReference>
<feature type="binding site" evidence="11">
    <location>
        <position position="188"/>
    </location>
    <ligand>
        <name>[4Fe-4S] cluster</name>
        <dbReference type="ChEBI" id="CHEBI:49883"/>
    </ligand>
</feature>
<dbReference type="GO" id="GO:0003723">
    <property type="term" value="F:RNA binding"/>
    <property type="evidence" value="ECO:0007669"/>
    <property type="project" value="InterPro"/>
</dbReference>
<dbReference type="FunFam" id="3.40.50.150:FF:000009">
    <property type="entry name" value="23S rRNA (Uracil(1939)-C(5))-methyltransferase RlmD"/>
    <property type="match status" value="1"/>
</dbReference>
<feature type="binding site" evidence="11">
    <location>
        <position position="102"/>
    </location>
    <ligand>
        <name>[4Fe-4S] cluster</name>
        <dbReference type="ChEBI" id="CHEBI:49883"/>
    </ligand>
</feature>
<evidence type="ECO:0000256" key="5">
    <source>
        <dbReference type="ARBA" id="ARBA00022691"/>
    </source>
</evidence>
<feature type="binding site" evidence="11 12">
    <location>
        <position position="291"/>
    </location>
    <ligand>
        <name>S-adenosyl-L-methionine</name>
        <dbReference type="ChEBI" id="CHEBI:59789"/>
    </ligand>
</feature>
<dbReference type="GO" id="GO:0070475">
    <property type="term" value="P:rRNA base methylation"/>
    <property type="evidence" value="ECO:0007669"/>
    <property type="project" value="TreeGrafter"/>
</dbReference>
<dbReference type="PANTHER" id="PTHR11061">
    <property type="entry name" value="RNA M5U METHYLTRANSFERASE"/>
    <property type="match status" value="1"/>
</dbReference>
<dbReference type="InterPro" id="IPR010280">
    <property type="entry name" value="U5_MeTrfase_fam"/>
</dbReference>
<evidence type="ECO:0000259" key="14">
    <source>
        <dbReference type="PROSITE" id="PS50926"/>
    </source>
</evidence>
<comment type="similarity">
    <text evidence="11">Belongs to the class I-like SAM-binding methyltransferase superfamily. RNA M5U methyltransferase family. RlmD subfamily.</text>
</comment>
<keyword evidence="4 11" id="KW-0808">Transferase</keyword>
<feature type="binding site" evidence="11 12">
    <location>
        <position position="389"/>
    </location>
    <ligand>
        <name>S-adenosyl-L-methionine</name>
        <dbReference type="ChEBI" id="CHEBI:59789"/>
    </ligand>
</feature>
<dbReference type="PROSITE" id="PS50926">
    <property type="entry name" value="TRAM"/>
    <property type="match status" value="1"/>
</dbReference>
<dbReference type="NCBIfam" id="NF009639">
    <property type="entry name" value="PRK13168.1"/>
    <property type="match status" value="1"/>
</dbReference>
<feature type="active site" description="Nucleophile" evidence="11 12">
    <location>
        <position position="415"/>
    </location>
</feature>
<evidence type="ECO:0000256" key="1">
    <source>
        <dbReference type="ARBA" id="ARBA00022485"/>
    </source>
</evidence>
<evidence type="ECO:0000256" key="2">
    <source>
        <dbReference type="ARBA" id="ARBA00022552"/>
    </source>
</evidence>
<evidence type="ECO:0000256" key="8">
    <source>
        <dbReference type="ARBA" id="ARBA00023014"/>
    </source>
</evidence>
<evidence type="ECO:0000256" key="4">
    <source>
        <dbReference type="ARBA" id="ARBA00022679"/>
    </source>
</evidence>
<evidence type="ECO:0000313" key="15">
    <source>
        <dbReference type="EMBL" id="EPF13574.1"/>
    </source>
</evidence>
<dbReference type="NCBIfam" id="TIGR00479">
    <property type="entry name" value="rumA"/>
    <property type="match status" value="1"/>
</dbReference>
<dbReference type="SUPFAM" id="SSF53335">
    <property type="entry name" value="S-adenosyl-L-methionine-dependent methyltransferases"/>
    <property type="match status" value="1"/>
</dbReference>
<dbReference type="Gene3D" id="3.40.50.150">
    <property type="entry name" value="Vaccinia Virus protein VP39"/>
    <property type="match status" value="1"/>
</dbReference>
<evidence type="ECO:0000256" key="12">
    <source>
        <dbReference type="PROSITE-ProRule" id="PRU01024"/>
    </source>
</evidence>
<reference evidence="15 16" key="1">
    <citation type="submission" date="2013-04" db="EMBL/GenBank/DDBJ databases">
        <authorList>
            <person name="Weinstock G."/>
            <person name="Sodergren E."/>
            <person name="Lobos E.A."/>
            <person name="Fulton L."/>
            <person name="Fulton R."/>
            <person name="Courtney L."/>
            <person name="Fronick C."/>
            <person name="O'Laughlin M."/>
            <person name="Godfrey J."/>
            <person name="Wilson R.M."/>
            <person name="Miner T."/>
            <person name="Farmer C."/>
            <person name="Delehaunty K."/>
            <person name="Cordes M."/>
            <person name="Minx P."/>
            <person name="Tomlinson C."/>
            <person name="Chen J."/>
            <person name="Wollam A."/>
            <person name="Pepin K.H."/>
            <person name="Palsikar V.B."/>
            <person name="Zhang X."/>
            <person name="Suruliraj S."/>
            <person name="Perna N.T."/>
            <person name="Plunkett G."/>
            <person name="Warren W."/>
            <person name="Mitreva M."/>
            <person name="Mardis E.R."/>
            <person name="Wilson R.K."/>
        </authorList>
    </citation>
    <scope>NUCLEOTIDE SEQUENCE [LARGE SCALE GENOMIC DNA]</scope>
    <source>
        <strain evidence="15 16">DSM 4568</strain>
    </source>
</reference>
<keyword evidence="7 11" id="KW-0408">Iron</keyword>
<dbReference type="PROSITE" id="PS01231">
    <property type="entry name" value="TRMA_2"/>
    <property type="match status" value="1"/>
</dbReference>
<dbReference type="InterPro" id="IPR030391">
    <property type="entry name" value="MeTrfase_TrmA_CS"/>
</dbReference>
<feature type="binding site" evidence="11 12">
    <location>
        <position position="320"/>
    </location>
    <ligand>
        <name>S-adenosyl-L-methionine</name>
        <dbReference type="ChEBI" id="CHEBI:59789"/>
    </ligand>
</feature>
<keyword evidence="3 11" id="KW-0489">Methyltransferase</keyword>
<name>S3JJZ8_9ENTR</name>
<proteinExistence type="inferred from homology"/>
<dbReference type="CDD" id="cd02440">
    <property type="entry name" value="AdoMet_MTases"/>
    <property type="match status" value="1"/>
</dbReference>
<dbReference type="STRING" id="566551.HMPREF0201_03758"/>
<dbReference type="InterPro" id="IPR001566">
    <property type="entry name" value="23S_rRNA_MeTrfase_RlmD"/>
</dbReference>
<dbReference type="GO" id="GO:0051539">
    <property type="term" value="F:4 iron, 4 sulfur cluster binding"/>
    <property type="evidence" value="ECO:0007669"/>
    <property type="project" value="UniProtKB-KW"/>
</dbReference>